<gene>
    <name evidence="8" type="ORF">B0T25DRAFT_236408</name>
</gene>
<dbReference type="PROSITE" id="PS00463">
    <property type="entry name" value="ZN2_CY6_FUNGAL_1"/>
    <property type="match status" value="1"/>
</dbReference>
<dbReference type="GO" id="GO:0000981">
    <property type="term" value="F:DNA-binding transcription factor activity, RNA polymerase II-specific"/>
    <property type="evidence" value="ECO:0007669"/>
    <property type="project" value="InterPro"/>
</dbReference>
<evidence type="ECO:0000259" key="7">
    <source>
        <dbReference type="PROSITE" id="PS50048"/>
    </source>
</evidence>
<protein>
    <submittedName>
        <fullName evidence="8">Fungal-specific transcription factor domain-containing protein</fullName>
    </submittedName>
</protein>
<keyword evidence="5" id="KW-0804">Transcription</keyword>
<dbReference type="GO" id="GO:0005634">
    <property type="term" value="C:nucleus"/>
    <property type="evidence" value="ECO:0007669"/>
    <property type="project" value="UniProtKB-SubCell"/>
</dbReference>
<keyword evidence="6" id="KW-0539">Nucleus</keyword>
<evidence type="ECO:0000256" key="6">
    <source>
        <dbReference type="ARBA" id="ARBA00023242"/>
    </source>
</evidence>
<reference evidence="8" key="1">
    <citation type="journal article" date="2023" name="Mol. Phylogenet. Evol.">
        <title>Genome-scale phylogeny and comparative genomics of the fungal order Sordariales.</title>
        <authorList>
            <person name="Hensen N."/>
            <person name="Bonometti L."/>
            <person name="Westerberg I."/>
            <person name="Brannstrom I.O."/>
            <person name="Guillou S."/>
            <person name="Cros-Aarteil S."/>
            <person name="Calhoun S."/>
            <person name="Haridas S."/>
            <person name="Kuo A."/>
            <person name="Mondo S."/>
            <person name="Pangilinan J."/>
            <person name="Riley R."/>
            <person name="LaButti K."/>
            <person name="Andreopoulos B."/>
            <person name="Lipzen A."/>
            <person name="Chen C."/>
            <person name="Yan M."/>
            <person name="Daum C."/>
            <person name="Ng V."/>
            <person name="Clum A."/>
            <person name="Steindorff A."/>
            <person name="Ohm R.A."/>
            <person name="Martin F."/>
            <person name="Silar P."/>
            <person name="Natvig D.O."/>
            <person name="Lalanne C."/>
            <person name="Gautier V."/>
            <person name="Ament-Velasquez S.L."/>
            <person name="Kruys A."/>
            <person name="Hutchinson M.I."/>
            <person name="Powell A.J."/>
            <person name="Barry K."/>
            <person name="Miller A.N."/>
            <person name="Grigoriev I.V."/>
            <person name="Debuchy R."/>
            <person name="Gladieux P."/>
            <person name="Hiltunen Thoren M."/>
            <person name="Johannesson H."/>
        </authorList>
    </citation>
    <scope>NUCLEOTIDE SEQUENCE</scope>
    <source>
        <strain evidence="8">CBS 955.72</strain>
    </source>
</reference>
<evidence type="ECO:0000256" key="2">
    <source>
        <dbReference type="ARBA" id="ARBA00022723"/>
    </source>
</evidence>
<dbReference type="GO" id="GO:0006351">
    <property type="term" value="P:DNA-templated transcription"/>
    <property type="evidence" value="ECO:0007669"/>
    <property type="project" value="InterPro"/>
</dbReference>
<keyword evidence="2" id="KW-0479">Metal-binding</keyword>
<comment type="caution">
    <text evidence="8">The sequence shown here is derived from an EMBL/GenBank/DDBJ whole genome shotgun (WGS) entry which is preliminary data.</text>
</comment>
<dbReference type="Proteomes" id="UP001275084">
    <property type="component" value="Unassembled WGS sequence"/>
</dbReference>
<dbReference type="CDD" id="cd12148">
    <property type="entry name" value="fungal_TF_MHR"/>
    <property type="match status" value="1"/>
</dbReference>
<dbReference type="InterPro" id="IPR007219">
    <property type="entry name" value="XnlR_reg_dom"/>
</dbReference>
<dbReference type="CDD" id="cd00067">
    <property type="entry name" value="GAL4"/>
    <property type="match status" value="1"/>
</dbReference>
<accession>A0AAJ0HE21</accession>
<dbReference type="InterPro" id="IPR050987">
    <property type="entry name" value="AtrR-like"/>
</dbReference>
<dbReference type="PANTHER" id="PTHR46910">
    <property type="entry name" value="TRANSCRIPTION FACTOR PDR1"/>
    <property type="match status" value="1"/>
</dbReference>
<dbReference type="SMART" id="SM00906">
    <property type="entry name" value="Fungal_trans"/>
    <property type="match status" value="1"/>
</dbReference>
<dbReference type="PROSITE" id="PS50048">
    <property type="entry name" value="ZN2_CY6_FUNGAL_2"/>
    <property type="match status" value="1"/>
</dbReference>
<proteinExistence type="predicted"/>
<dbReference type="GO" id="GO:0008270">
    <property type="term" value="F:zinc ion binding"/>
    <property type="evidence" value="ECO:0007669"/>
    <property type="project" value="InterPro"/>
</dbReference>
<evidence type="ECO:0000256" key="5">
    <source>
        <dbReference type="ARBA" id="ARBA00023163"/>
    </source>
</evidence>
<dbReference type="AlphaFoldDB" id="A0AAJ0HE21"/>
<dbReference type="EMBL" id="JAUIQD010000005">
    <property type="protein sequence ID" value="KAK3349154.1"/>
    <property type="molecule type" value="Genomic_DNA"/>
</dbReference>
<dbReference type="InterPro" id="IPR036864">
    <property type="entry name" value="Zn2-C6_fun-type_DNA-bd_sf"/>
</dbReference>
<dbReference type="SUPFAM" id="SSF57701">
    <property type="entry name" value="Zn2/Cys6 DNA-binding domain"/>
    <property type="match status" value="1"/>
</dbReference>
<evidence type="ECO:0000256" key="4">
    <source>
        <dbReference type="ARBA" id="ARBA00023125"/>
    </source>
</evidence>
<evidence type="ECO:0000313" key="9">
    <source>
        <dbReference type="Proteomes" id="UP001275084"/>
    </source>
</evidence>
<dbReference type="GO" id="GO:0003677">
    <property type="term" value="F:DNA binding"/>
    <property type="evidence" value="ECO:0007669"/>
    <property type="project" value="UniProtKB-KW"/>
</dbReference>
<sequence>MADDSIMLLPRLSKTCNQCKERKVRCIVPSGATSCQSCAKRQVQCQFMHTRRLMRRLDSAASSVHHGQAASSPSPPSLHVAPEGELYIDRLLEDPEIGGVGNVTEDCIFKIYNRRLATFNLAFFSESRMRILSQRLGHSKLRELIERIASTTTPSGKSNTAEPPLPPVDVREVSRLPCRVDEVMAASCIREYFTHVHPLFPFLDRSEFERRALAPGLADTLASDPAFSALYHTVLALGCQYSVGRCFDPAKSEAWRLFRHTLALLPEILFVGETLVNLQAVTAMAIFALNVACIQLGETLTLEAARMAKGLGYHRATAGSKPANAEFDQTCYRTLWVIYLLERQVCFLIGRSPTLADYDIGCPIPATPEAHFDGFNFFLASLRLSRLCSKGFETIFSASARMKTAREYMAAIDVVQDGLDRWRESIPQRLRPYPGVAFPIGNSDATFLMLRLHYTYHALVLSLCRMDIHVGTGVAGAGARMDASKKRLMLEARAVIQLTTHIVIRPYTPMWVLGTVPLSAMLVLFDLVVHNPNHPETETNLTLLDMVTGYFSRLEYVTEGVVPVSMLSGFAHIALQYVRECREAGTSTLGAAPDAGTGGQGVERPSGLLLTTTTHNETAPDYNGLTPLSMFGQQPVGEVPSESLAYPISMLGGMGSMEAMVPDDFLDGFDFTSMFDTSLPDFSTMSP</sequence>
<dbReference type="SMART" id="SM00066">
    <property type="entry name" value="GAL4"/>
    <property type="match status" value="1"/>
</dbReference>
<evidence type="ECO:0000256" key="1">
    <source>
        <dbReference type="ARBA" id="ARBA00004123"/>
    </source>
</evidence>
<keyword evidence="9" id="KW-1185">Reference proteome</keyword>
<comment type="subcellular location">
    <subcellularLocation>
        <location evidence="1">Nucleus</location>
    </subcellularLocation>
</comment>
<dbReference type="PANTHER" id="PTHR46910:SF37">
    <property type="entry name" value="ZN(II)2CYS6 TRANSCRIPTION FACTOR (EUROFUNG)"/>
    <property type="match status" value="1"/>
</dbReference>
<evidence type="ECO:0000256" key="3">
    <source>
        <dbReference type="ARBA" id="ARBA00023015"/>
    </source>
</evidence>
<organism evidence="8 9">
    <name type="scientific">Lasiosphaeria hispida</name>
    <dbReference type="NCBI Taxonomy" id="260671"/>
    <lineage>
        <taxon>Eukaryota</taxon>
        <taxon>Fungi</taxon>
        <taxon>Dikarya</taxon>
        <taxon>Ascomycota</taxon>
        <taxon>Pezizomycotina</taxon>
        <taxon>Sordariomycetes</taxon>
        <taxon>Sordariomycetidae</taxon>
        <taxon>Sordariales</taxon>
        <taxon>Lasiosphaeriaceae</taxon>
        <taxon>Lasiosphaeria</taxon>
    </lineage>
</organism>
<keyword evidence="3" id="KW-0805">Transcription regulation</keyword>
<reference evidence="8" key="2">
    <citation type="submission" date="2023-06" db="EMBL/GenBank/DDBJ databases">
        <authorList>
            <consortium name="Lawrence Berkeley National Laboratory"/>
            <person name="Haridas S."/>
            <person name="Hensen N."/>
            <person name="Bonometti L."/>
            <person name="Westerberg I."/>
            <person name="Brannstrom I.O."/>
            <person name="Guillou S."/>
            <person name="Cros-Aarteil S."/>
            <person name="Calhoun S."/>
            <person name="Kuo A."/>
            <person name="Mondo S."/>
            <person name="Pangilinan J."/>
            <person name="Riley R."/>
            <person name="Labutti K."/>
            <person name="Andreopoulos B."/>
            <person name="Lipzen A."/>
            <person name="Chen C."/>
            <person name="Yanf M."/>
            <person name="Daum C."/>
            <person name="Ng V."/>
            <person name="Clum A."/>
            <person name="Steindorff A."/>
            <person name="Ohm R."/>
            <person name="Martin F."/>
            <person name="Silar P."/>
            <person name="Natvig D."/>
            <person name="Lalanne C."/>
            <person name="Gautier V."/>
            <person name="Ament-Velasquez S.L."/>
            <person name="Kruys A."/>
            <person name="Hutchinson M.I."/>
            <person name="Powell A.J."/>
            <person name="Barry K."/>
            <person name="Miller A.N."/>
            <person name="Grigoriev I.V."/>
            <person name="Debuchy R."/>
            <person name="Gladieux P."/>
            <person name="Thoren M.H."/>
            <person name="Johannesson H."/>
        </authorList>
    </citation>
    <scope>NUCLEOTIDE SEQUENCE</scope>
    <source>
        <strain evidence="8">CBS 955.72</strain>
    </source>
</reference>
<evidence type="ECO:0000313" key="8">
    <source>
        <dbReference type="EMBL" id="KAK3349154.1"/>
    </source>
</evidence>
<dbReference type="InterPro" id="IPR001138">
    <property type="entry name" value="Zn2Cys6_DnaBD"/>
</dbReference>
<dbReference type="Gene3D" id="4.10.240.10">
    <property type="entry name" value="Zn(2)-C6 fungal-type DNA-binding domain"/>
    <property type="match status" value="1"/>
</dbReference>
<keyword evidence="4" id="KW-0238">DNA-binding</keyword>
<feature type="domain" description="Zn(2)-C6 fungal-type" evidence="7">
    <location>
        <begin position="15"/>
        <end position="47"/>
    </location>
</feature>
<name>A0AAJ0HE21_9PEZI</name>
<dbReference type="Pfam" id="PF04082">
    <property type="entry name" value="Fungal_trans"/>
    <property type="match status" value="1"/>
</dbReference>